<evidence type="ECO:0000313" key="2">
    <source>
        <dbReference type="EMBL" id="AGY61449.1"/>
    </source>
</evidence>
<keyword evidence="2" id="KW-0548">Nucleotidyltransferase</keyword>
<dbReference type="AlphaFoldDB" id="A0A059SLD0"/>
<organism evidence="2 3">
    <name type="scientific">Lotharella oceanica</name>
    <dbReference type="NCBI Taxonomy" id="641309"/>
    <lineage>
        <taxon>Eukaryota</taxon>
        <taxon>Sar</taxon>
        <taxon>Rhizaria</taxon>
        <taxon>Cercozoa</taxon>
        <taxon>Chlorarachniophyceae</taxon>
        <taxon>Lotharella</taxon>
    </lineage>
</organism>
<keyword evidence="1" id="KW-0472">Membrane</keyword>
<feature type="transmembrane region" description="Helical" evidence="1">
    <location>
        <begin position="114"/>
        <end position="139"/>
    </location>
</feature>
<keyword evidence="2" id="KW-0808">Transferase</keyword>
<feature type="transmembrane region" description="Helical" evidence="1">
    <location>
        <begin position="79"/>
        <end position="102"/>
    </location>
</feature>
<evidence type="ECO:0000313" key="3">
    <source>
        <dbReference type="Proteomes" id="UP000243670"/>
    </source>
</evidence>
<sequence length="298" mass="37631">MMLNYYYFLTLKLLRLINNNKWRKFFLVFLNDHNKFKFLVNDIDLFSFYYLLKNYHSRILKKNYNFFLFHLNYQLYYKCYFLIYNYFILAFSIYIFSLYEYFHLIFLLLEKEKYLFILNLVVYKYIKINNIELFLFFLLRCKYFFSHNRLSPIKAQFFLFPYINLTRFDNNLNLFFLYSLKILRKNLFFICKKSYGHSTSWFIRQTNYILLKWFHKWKDIILLNKIKKYHKNDLLFSLDNWIFNKQFRYINRNHSKSSLLWKVKNYFGPFNPYQKDFWVFGDKFSSIYAIKILWVNNY</sequence>
<accession>A0A059SLD0</accession>
<dbReference type="Proteomes" id="UP000243670">
    <property type="component" value="Plastid Pltd"/>
</dbReference>
<keyword evidence="2" id="KW-0934">Plastid</keyword>
<reference evidence="2 3" key="1">
    <citation type="journal article" date="2014" name="BMC Genomics">
        <title>Nucleomorph and plastid genome sequences of the chlorarachniophyte Lotharella oceanica: convergent reductive evolution and frequent recombination in nucleomorph-bearing algae.</title>
        <authorList>
            <person name="Tanifuji G."/>
            <person name="Onodera N.T."/>
            <person name="Brown M.W."/>
            <person name="Curtis B.A."/>
            <person name="Roger A.J."/>
            <person name="Ka-Shu Wong G."/>
            <person name="Melkonian M."/>
            <person name="Archibald J.M."/>
        </authorList>
    </citation>
    <scope>NUCLEOTIDE SEQUENCE [LARGE SCALE GENOMIC DNA]</scope>
    <source>
        <strain evidence="2 3">CCMP622</strain>
    </source>
</reference>
<dbReference type="EMBL" id="KF438023">
    <property type="protein sequence ID" value="AGY61449.1"/>
    <property type="molecule type" value="Genomic_DNA"/>
</dbReference>
<proteinExistence type="predicted"/>
<keyword evidence="2" id="KW-0695">RNA-directed DNA polymerase</keyword>
<dbReference type="GO" id="GO:0003964">
    <property type="term" value="F:RNA-directed DNA polymerase activity"/>
    <property type="evidence" value="ECO:0007669"/>
    <property type="project" value="UniProtKB-KW"/>
</dbReference>
<keyword evidence="1" id="KW-1133">Transmembrane helix</keyword>
<geneLocation type="plastid" evidence="2"/>
<protein>
    <submittedName>
        <fullName evidence="2">Reverse transcriptase</fullName>
    </submittedName>
</protein>
<gene>
    <name evidence="2" type="primary">RT</name>
    <name evidence="2" type="ORF">M951_p86</name>
</gene>
<keyword evidence="1" id="KW-0812">Transmembrane</keyword>
<evidence type="ECO:0000256" key="1">
    <source>
        <dbReference type="SAM" id="Phobius"/>
    </source>
</evidence>
<name>A0A059SLD0_9EUKA</name>